<name>A0A6P8II58_ACTTE</name>
<feature type="chain" id="PRO_5028387479" evidence="2">
    <location>
        <begin position="21"/>
        <end position="457"/>
    </location>
</feature>
<dbReference type="Proteomes" id="UP000515163">
    <property type="component" value="Unplaced"/>
</dbReference>
<evidence type="ECO:0000256" key="2">
    <source>
        <dbReference type="SAM" id="SignalP"/>
    </source>
</evidence>
<sequence length="457" mass="52144">MESLLTLFFLFVVVFSSIDGQESTEEKNSEGRRVLVFGGNGFIGSEVVKELIEKGYDITLVNRGNWYFDSKERIQPYVNYHFTCDRDKAFKLECPELLTSGYYDIVIDFSSYTSKQIQQVTDILRDRVGLYIYISTDSIYEVCQKDHVAASREEDAVRPKSAKKRMQLRKSETYGHEKLACEEVLRKQRQAGGFPYVALRLPDVIGPRDGSFRFWTYQIWIQTHKAIKEKVHLPLGVSDTKFSLIHVEDAAKAVQKIIEAGPKAYDLAINFAFEEYFTLKSLLTDIGRQLKVEDIDFLTDEDQAWYTYPTVTKGPLDISRARLLLDWEPIPWTRALKSLTTFFEDAMTDKAFASEREMVLADVIENLVPEEKYSSFLKALKRIYGEDVFDGLDMDIGFAKDAMELEGSSVNNTSDAHTIASNGQNSTTTADEVVHDDEEMESTDTAKSTKNAEKEEL</sequence>
<dbReference type="PANTHER" id="PTHR43725:SF32">
    <property type="entry name" value="NAD-DEPENDENT EPIMERASE_DEHYDRATASE DOMAIN-CONTAINING PROTEIN"/>
    <property type="match status" value="1"/>
</dbReference>
<dbReference type="GO" id="GO:0005829">
    <property type="term" value="C:cytosol"/>
    <property type="evidence" value="ECO:0007669"/>
    <property type="project" value="TreeGrafter"/>
</dbReference>
<dbReference type="Gene3D" id="3.40.50.720">
    <property type="entry name" value="NAD(P)-binding Rossmann-like Domain"/>
    <property type="match status" value="1"/>
</dbReference>
<feature type="signal peptide" evidence="2">
    <location>
        <begin position="1"/>
        <end position="20"/>
    </location>
</feature>
<dbReference type="KEGG" id="aten:116301551"/>
<evidence type="ECO:0000313" key="4">
    <source>
        <dbReference type="Proteomes" id="UP000515163"/>
    </source>
</evidence>
<gene>
    <name evidence="5" type="primary">LOC116301551</name>
</gene>
<feature type="region of interest" description="Disordered" evidence="1">
    <location>
        <begin position="412"/>
        <end position="457"/>
    </location>
</feature>
<evidence type="ECO:0000256" key="1">
    <source>
        <dbReference type="SAM" id="MobiDB-lite"/>
    </source>
</evidence>
<dbReference type="InterPro" id="IPR001509">
    <property type="entry name" value="Epimerase_deHydtase"/>
</dbReference>
<dbReference type="Pfam" id="PF01370">
    <property type="entry name" value="Epimerase"/>
    <property type="match status" value="1"/>
</dbReference>
<dbReference type="SUPFAM" id="SSF51735">
    <property type="entry name" value="NAD(P)-binding Rossmann-fold domains"/>
    <property type="match status" value="1"/>
</dbReference>
<protein>
    <submittedName>
        <fullName evidence="5">Uncharacterized protein LOC116301551</fullName>
    </submittedName>
</protein>
<dbReference type="GO" id="GO:0003978">
    <property type="term" value="F:UDP-glucose 4-epimerase activity"/>
    <property type="evidence" value="ECO:0007669"/>
    <property type="project" value="TreeGrafter"/>
</dbReference>
<reference evidence="5" key="1">
    <citation type="submission" date="2025-08" db="UniProtKB">
        <authorList>
            <consortium name="RefSeq"/>
        </authorList>
    </citation>
    <scope>IDENTIFICATION</scope>
    <source>
        <tissue evidence="5">Tentacle</tissue>
    </source>
</reference>
<keyword evidence="4" id="KW-1185">Reference proteome</keyword>
<dbReference type="InterPro" id="IPR036291">
    <property type="entry name" value="NAD(P)-bd_dom_sf"/>
</dbReference>
<dbReference type="RefSeq" id="XP_031566487.1">
    <property type="nucleotide sequence ID" value="XM_031710627.1"/>
</dbReference>
<evidence type="ECO:0000259" key="3">
    <source>
        <dbReference type="Pfam" id="PF01370"/>
    </source>
</evidence>
<dbReference type="InParanoid" id="A0A6P8II58"/>
<dbReference type="GO" id="GO:0005996">
    <property type="term" value="P:monosaccharide metabolic process"/>
    <property type="evidence" value="ECO:0007669"/>
    <property type="project" value="TreeGrafter"/>
</dbReference>
<dbReference type="GeneID" id="116301551"/>
<accession>A0A6P8II58</accession>
<organism evidence="4 5">
    <name type="scientific">Actinia tenebrosa</name>
    <name type="common">Australian red waratah sea anemone</name>
    <dbReference type="NCBI Taxonomy" id="6105"/>
    <lineage>
        <taxon>Eukaryota</taxon>
        <taxon>Metazoa</taxon>
        <taxon>Cnidaria</taxon>
        <taxon>Anthozoa</taxon>
        <taxon>Hexacorallia</taxon>
        <taxon>Actiniaria</taxon>
        <taxon>Actiniidae</taxon>
        <taxon>Actinia</taxon>
    </lineage>
</organism>
<keyword evidence="2" id="KW-0732">Signal</keyword>
<dbReference type="OrthoDB" id="16464at2759"/>
<feature type="domain" description="NAD-dependent epimerase/dehydratase" evidence="3">
    <location>
        <begin position="34"/>
        <end position="264"/>
    </location>
</feature>
<dbReference type="PANTHER" id="PTHR43725">
    <property type="entry name" value="UDP-GLUCOSE 4-EPIMERASE"/>
    <property type="match status" value="1"/>
</dbReference>
<feature type="compositionally biased region" description="Polar residues" evidence="1">
    <location>
        <begin position="412"/>
        <end position="430"/>
    </location>
</feature>
<proteinExistence type="predicted"/>
<dbReference type="AlphaFoldDB" id="A0A6P8II58"/>
<evidence type="ECO:0000313" key="5">
    <source>
        <dbReference type="RefSeq" id="XP_031566487.1"/>
    </source>
</evidence>